<proteinExistence type="predicted"/>
<dbReference type="EMBL" id="QGKY02000089">
    <property type="protein sequence ID" value="KAF2615630.1"/>
    <property type="molecule type" value="Genomic_DNA"/>
</dbReference>
<name>A0A8S9M6E1_BRACR</name>
<evidence type="ECO:0000313" key="1">
    <source>
        <dbReference type="EMBL" id="KAF2582027.1"/>
    </source>
</evidence>
<gene>
    <name evidence="1" type="ORF">F2Q68_00001168</name>
    <name evidence="2" type="ORF">F2Q70_00008139</name>
</gene>
<accession>A0A8S9M6E1</accession>
<dbReference type="Proteomes" id="UP000712281">
    <property type="component" value="Unassembled WGS sequence"/>
</dbReference>
<dbReference type="EMBL" id="QGKW02001660">
    <property type="protein sequence ID" value="KAF2582027.1"/>
    <property type="molecule type" value="Genomic_DNA"/>
</dbReference>
<protein>
    <submittedName>
        <fullName evidence="2">Uncharacterized protein</fullName>
    </submittedName>
</protein>
<evidence type="ECO:0000313" key="2">
    <source>
        <dbReference type="EMBL" id="KAF2615630.1"/>
    </source>
</evidence>
<comment type="caution">
    <text evidence="2">The sequence shown here is derived from an EMBL/GenBank/DDBJ whole genome shotgun (WGS) entry which is preliminary data.</text>
</comment>
<sequence>MFECLEQVNPPSPGVDALSPLVDPLLEWDQLGPFDTEDLPDFDLKGDEISLTYAGES</sequence>
<reference evidence="2" key="1">
    <citation type="submission" date="2019-12" db="EMBL/GenBank/DDBJ databases">
        <title>Genome sequencing and annotation of Brassica cretica.</title>
        <authorList>
            <person name="Studholme D.J."/>
            <person name="Sarris P.F."/>
        </authorList>
    </citation>
    <scope>NUCLEOTIDE SEQUENCE</scope>
    <source>
        <strain evidence="1">PFS-001/15</strain>
        <strain evidence="2">PFS-102/07</strain>
        <tissue evidence="2">Leaf</tissue>
    </source>
</reference>
<dbReference type="AlphaFoldDB" id="A0A8S9M6E1"/>
<organism evidence="2">
    <name type="scientific">Brassica cretica</name>
    <name type="common">Mustard</name>
    <dbReference type="NCBI Taxonomy" id="69181"/>
    <lineage>
        <taxon>Eukaryota</taxon>
        <taxon>Viridiplantae</taxon>
        <taxon>Streptophyta</taxon>
        <taxon>Embryophyta</taxon>
        <taxon>Tracheophyta</taxon>
        <taxon>Spermatophyta</taxon>
        <taxon>Magnoliopsida</taxon>
        <taxon>eudicotyledons</taxon>
        <taxon>Gunneridae</taxon>
        <taxon>Pentapetalae</taxon>
        <taxon>rosids</taxon>
        <taxon>malvids</taxon>
        <taxon>Brassicales</taxon>
        <taxon>Brassicaceae</taxon>
        <taxon>Brassiceae</taxon>
        <taxon>Brassica</taxon>
    </lineage>
</organism>